<dbReference type="OrthoDB" id="4172435at2"/>
<reference evidence="9" key="1">
    <citation type="journal article" date="2017" name="Acta Aliment.">
        <title>Plant polysaccharide degrading enzyme system of Thermpbifida cellulosilytica TB100 revealed by de novo genome project data.</title>
        <authorList>
            <person name="Toth A."/>
            <person name="Baka E."/>
            <person name="Luzics S."/>
            <person name="Bata-Vidacs I."/>
            <person name="Nagy I."/>
            <person name="Balint B."/>
            <person name="Herceg R."/>
            <person name="Olasz F."/>
            <person name="Wilk T."/>
            <person name="Nagy T."/>
            <person name="Kriszt B."/>
            <person name="Nagy I."/>
            <person name="Kukolya J."/>
        </authorList>
    </citation>
    <scope>NUCLEOTIDE SEQUENCE [LARGE SCALE GENOMIC DNA]</scope>
    <source>
        <strain evidence="9">TB100</strain>
    </source>
</reference>
<dbReference type="InterPro" id="IPR039420">
    <property type="entry name" value="WalR-like"/>
</dbReference>
<evidence type="ECO:0000313" key="9">
    <source>
        <dbReference type="Proteomes" id="UP000074382"/>
    </source>
</evidence>
<keyword evidence="4" id="KW-0804">Transcription</keyword>
<dbReference type="RefSeq" id="WP_068758321.1">
    <property type="nucleotide sequence ID" value="NZ_KQ950185.1"/>
</dbReference>
<dbReference type="Proteomes" id="UP000074382">
    <property type="component" value="Unassembled WGS sequence"/>
</dbReference>
<evidence type="ECO:0000313" key="8">
    <source>
        <dbReference type="EMBL" id="KUP95854.1"/>
    </source>
</evidence>
<evidence type="ECO:0000256" key="1">
    <source>
        <dbReference type="ARBA" id="ARBA00022553"/>
    </source>
</evidence>
<dbReference type="SMART" id="SM00421">
    <property type="entry name" value="HTH_LUXR"/>
    <property type="match status" value="1"/>
</dbReference>
<sequence>MSPITVLAVDDNIVVRAGLVTLLETSDDIRVIGEAGDGVQAVEQTRKLRPDVVLLDVRMPVRDGVSTIEELASLTKVVMLTHTEAPEVVQTALLRGASGYLVHGHFTLDELTRALREVVHGNGNPLSPVAATALVSSLRSFPVPRGPVDPASLGLTPREAEVLAAIARGLSNAEIAAELFLSEKTVKNHINRIFRKLGVTSRAAAIARWNGHTAPGSG</sequence>
<evidence type="ECO:0000256" key="2">
    <source>
        <dbReference type="ARBA" id="ARBA00023015"/>
    </source>
</evidence>
<dbReference type="AlphaFoldDB" id="A0A147KEY0"/>
<dbReference type="CDD" id="cd17535">
    <property type="entry name" value="REC_NarL-like"/>
    <property type="match status" value="1"/>
</dbReference>
<dbReference type="PROSITE" id="PS00622">
    <property type="entry name" value="HTH_LUXR_1"/>
    <property type="match status" value="1"/>
</dbReference>
<dbReference type="PANTHER" id="PTHR43214:SF24">
    <property type="entry name" value="TRANSCRIPTIONAL REGULATORY PROTEIN NARL-RELATED"/>
    <property type="match status" value="1"/>
</dbReference>
<evidence type="ECO:0000259" key="6">
    <source>
        <dbReference type="PROSITE" id="PS50043"/>
    </source>
</evidence>
<dbReference type="SUPFAM" id="SSF52172">
    <property type="entry name" value="CheY-like"/>
    <property type="match status" value="1"/>
</dbReference>
<dbReference type="InterPro" id="IPR011006">
    <property type="entry name" value="CheY-like_superfamily"/>
</dbReference>
<dbReference type="GO" id="GO:0006355">
    <property type="term" value="P:regulation of DNA-templated transcription"/>
    <property type="evidence" value="ECO:0007669"/>
    <property type="project" value="InterPro"/>
</dbReference>
<protein>
    <submittedName>
        <fullName evidence="8">Transcriptional regulator</fullName>
    </submittedName>
</protein>
<dbReference type="Pfam" id="PF00072">
    <property type="entry name" value="Response_reg"/>
    <property type="match status" value="1"/>
</dbReference>
<comment type="caution">
    <text evidence="8">The sequence shown here is derived from an EMBL/GenBank/DDBJ whole genome shotgun (WGS) entry which is preliminary data.</text>
</comment>
<keyword evidence="1 5" id="KW-0597">Phosphoprotein</keyword>
<keyword evidence="9" id="KW-1185">Reference proteome</keyword>
<dbReference type="PROSITE" id="PS50043">
    <property type="entry name" value="HTH_LUXR_2"/>
    <property type="match status" value="1"/>
</dbReference>
<dbReference type="EMBL" id="LGEM01000107">
    <property type="protein sequence ID" value="KUP95854.1"/>
    <property type="molecule type" value="Genomic_DNA"/>
</dbReference>
<organism evidence="8 9">
    <name type="scientific">Thermobifida cellulosilytica TB100</name>
    <dbReference type="NCBI Taxonomy" id="665004"/>
    <lineage>
        <taxon>Bacteria</taxon>
        <taxon>Bacillati</taxon>
        <taxon>Actinomycetota</taxon>
        <taxon>Actinomycetes</taxon>
        <taxon>Streptosporangiales</taxon>
        <taxon>Nocardiopsidaceae</taxon>
        <taxon>Thermobifida</taxon>
    </lineage>
</organism>
<dbReference type="InterPro" id="IPR000792">
    <property type="entry name" value="Tscrpt_reg_LuxR_C"/>
</dbReference>
<keyword evidence="3" id="KW-0238">DNA-binding</keyword>
<evidence type="ECO:0000256" key="5">
    <source>
        <dbReference type="PROSITE-ProRule" id="PRU00169"/>
    </source>
</evidence>
<dbReference type="PATRIC" id="fig|665004.4.peg.3589"/>
<dbReference type="PRINTS" id="PR00038">
    <property type="entry name" value="HTHLUXR"/>
</dbReference>
<dbReference type="SUPFAM" id="SSF46894">
    <property type="entry name" value="C-terminal effector domain of the bipartite response regulators"/>
    <property type="match status" value="1"/>
</dbReference>
<feature type="modified residue" description="4-aspartylphosphate" evidence="5">
    <location>
        <position position="56"/>
    </location>
</feature>
<evidence type="ECO:0000256" key="4">
    <source>
        <dbReference type="ARBA" id="ARBA00023163"/>
    </source>
</evidence>
<dbReference type="Pfam" id="PF00196">
    <property type="entry name" value="GerE"/>
    <property type="match status" value="1"/>
</dbReference>
<dbReference type="GO" id="GO:0000160">
    <property type="term" value="P:phosphorelay signal transduction system"/>
    <property type="evidence" value="ECO:0007669"/>
    <property type="project" value="InterPro"/>
</dbReference>
<feature type="domain" description="HTH luxR-type" evidence="6">
    <location>
        <begin position="148"/>
        <end position="213"/>
    </location>
</feature>
<dbReference type="InterPro" id="IPR016032">
    <property type="entry name" value="Sig_transdc_resp-reg_C-effctor"/>
</dbReference>
<dbReference type="InterPro" id="IPR058245">
    <property type="entry name" value="NreC/VraR/RcsB-like_REC"/>
</dbReference>
<dbReference type="STRING" id="665004.AC529_15540"/>
<dbReference type="PROSITE" id="PS50110">
    <property type="entry name" value="RESPONSE_REGULATORY"/>
    <property type="match status" value="1"/>
</dbReference>
<evidence type="ECO:0000256" key="3">
    <source>
        <dbReference type="ARBA" id="ARBA00023125"/>
    </source>
</evidence>
<proteinExistence type="predicted"/>
<gene>
    <name evidence="8" type="ORF">AC529_15540</name>
</gene>
<feature type="domain" description="Response regulatory" evidence="7">
    <location>
        <begin position="5"/>
        <end position="118"/>
    </location>
</feature>
<dbReference type="GO" id="GO:0003677">
    <property type="term" value="F:DNA binding"/>
    <property type="evidence" value="ECO:0007669"/>
    <property type="project" value="UniProtKB-KW"/>
</dbReference>
<evidence type="ECO:0000259" key="7">
    <source>
        <dbReference type="PROSITE" id="PS50110"/>
    </source>
</evidence>
<keyword evidence="2" id="KW-0805">Transcription regulation</keyword>
<dbReference type="PANTHER" id="PTHR43214">
    <property type="entry name" value="TWO-COMPONENT RESPONSE REGULATOR"/>
    <property type="match status" value="1"/>
</dbReference>
<name>A0A147KEY0_THECS</name>
<accession>A0A147KEY0</accession>
<dbReference type="CDD" id="cd06170">
    <property type="entry name" value="LuxR_C_like"/>
    <property type="match status" value="1"/>
</dbReference>
<dbReference type="Gene3D" id="3.40.50.2300">
    <property type="match status" value="1"/>
</dbReference>
<dbReference type="InterPro" id="IPR001789">
    <property type="entry name" value="Sig_transdc_resp-reg_receiver"/>
</dbReference>
<dbReference type="SMART" id="SM00448">
    <property type="entry name" value="REC"/>
    <property type="match status" value="1"/>
</dbReference>